<dbReference type="Gene3D" id="3.30.470.20">
    <property type="entry name" value="ATP-grasp fold, B domain"/>
    <property type="match status" value="1"/>
</dbReference>
<reference evidence="17 18" key="2">
    <citation type="journal article" date="2002" name="Nucleic Acids Res.">
        <title>Genome sequence of Oceanobacillus iheyensis isolated from the Iheya Ridge and its unexpected adaptive capabilities to extreme environments.</title>
        <authorList>
            <person name="Takami H."/>
            <person name="Takaki Y."/>
            <person name="Uchiyama I."/>
        </authorList>
    </citation>
    <scope>NUCLEOTIDE SEQUENCE [LARGE SCALE GENOMIC DNA]</scope>
    <source>
        <strain evidence="18">DSM 14371 / CIP 107618 / JCM 11309 / KCTC 3954 / HTE831</strain>
    </source>
</reference>
<name>Q8ES92_OCEIH</name>
<dbReference type="PANTHER" id="PTHR43472:SF1">
    <property type="entry name" value="PHOSPHORIBOSYLAMINE--GLYCINE LIGASE, CHLOROPLASTIC"/>
    <property type="match status" value="1"/>
</dbReference>
<dbReference type="InterPro" id="IPR020562">
    <property type="entry name" value="PRibGlycinamide_synth_N"/>
</dbReference>
<evidence type="ECO:0000313" key="18">
    <source>
        <dbReference type="Proteomes" id="UP000000822"/>
    </source>
</evidence>
<dbReference type="EMBL" id="BA000028">
    <property type="protein sequence ID" value="BAC12706.1"/>
    <property type="molecule type" value="Genomic_DNA"/>
</dbReference>
<evidence type="ECO:0000256" key="1">
    <source>
        <dbReference type="ARBA" id="ARBA00001936"/>
    </source>
</evidence>
<evidence type="ECO:0000256" key="13">
    <source>
        <dbReference type="ARBA" id="ARBA00042864"/>
    </source>
</evidence>
<comment type="pathway">
    <text evidence="3 14">Purine metabolism; IMP biosynthesis via de novo pathway; N(1)-(5-phospho-D-ribosyl)glycinamide from 5-phospho-alpha-D-ribose 1-diphosphate: step 2/2.</text>
</comment>
<dbReference type="InterPro" id="IPR020561">
    <property type="entry name" value="PRibGlycinamid_synth_ATP-grasp"/>
</dbReference>
<keyword evidence="8 14" id="KW-0658">Purine biosynthesis</keyword>
<dbReference type="InterPro" id="IPR011761">
    <property type="entry name" value="ATP-grasp"/>
</dbReference>
<evidence type="ECO:0000256" key="12">
    <source>
        <dbReference type="ARBA" id="ARBA00042242"/>
    </source>
</evidence>
<dbReference type="GO" id="GO:0004637">
    <property type="term" value="F:phosphoribosylamine-glycine ligase activity"/>
    <property type="evidence" value="ECO:0007669"/>
    <property type="project" value="UniProtKB-UniRule"/>
</dbReference>
<dbReference type="Gene3D" id="3.30.1490.20">
    <property type="entry name" value="ATP-grasp fold, A domain"/>
    <property type="match status" value="1"/>
</dbReference>
<comment type="similarity">
    <text evidence="11 14">Belongs to the GARS family.</text>
</comment>
<dbReference type="EC" id="6.3.4.13" evidence="4 14"/>
<evidence type="ECO:0000256" key="5">
    <source>
        <dbReference type="ARBA" id="ARBA00022598"/>
    </source>
</evidence>
<dbReference type="SMART" id="SM01209">
    <property type="entry name" value="GARS_A"/>
    <property type="match status" value="1"/>
</dbReference>
<dbReference type="InterPro" id="IPR020559">
    <property type="entry name" value="PRibGlycinamide_synth_CS"/>
</dbReference>
<dbReference type="InterPro" id="IPR011054">
    <property type="entry name" value="Rudment_hybrid_motif"/>
</dbReference>
<keyword evidence="9 15" id="KW-0067">ATP-binding</keyword>
<dbReference type="SUPFAM" id="SSF51246">
    <property type="entry name" value="Rudiment single hybrid motif"/>
    <property type="match status" value="1"/>
</dbReference>
<dbReference type="Pfam" id="PF01071">
    <property type="entry name" value="GARS_A"/>
    <property type="match status" value="1"/>
</dbReference>
<evidence type="ECO:0000256" key="15">
    <source>
        <dbReference type="PROSITE-ProRule" id="PRU00409"/>
    </source>
</evidence>
<keyword evidence="18" id="KW-1185">Reference proteome</keyword>
<dbReference type="InterPro" id="IPR037123">
    <property type="entry name" value="PRibGlycinamide_synth_C_sf"/>
</dbReference>
<dbReference type="InterPro" id="IPR013815">
    <property type="entry name" value="ATP_grasp_subdomain_1"/>
</dbReference>
<evidence type="ECO:0000256" key="8">
    <source>
        <dbReference type="ARBA" id="ARBA00022755"/>
    </source>
</evidence>
<organism evidence="17 18">
    <name type="scientific">Oceanobacillus iheyensis (strain DSM 14371 / CIP 107618 / JCM 11309 / KCTC 3954 / HTE831)</name>
    <dbReference type="NCBI Taxonomy" id="221109"/>
    <lineage>
        <taxon>Bacteria</taxon>
        <taxon>Bacillati</taxon>
        <taxon>Bacillota</taxon>
        <taxon>Bacilli</taxon>
        <taxon>Bacillales</taxon>
        <taxon>Bacillaceae</taxon>
        <taxon>Oceanobacillus</taxon>
    </lineage>
</organism>
<dbReference type="Pfam" id="PF02843">
    <property type="entry name" value="GARS_C"/>
    <property type="match status" value="1"/>
</dbReference>
<dbReference type="OrthoDB" id="9807240at2"/>
<dbReference type="GO" id="GO:0005524">
    <property type="term" value="F:ATP binding"/>
    <property type="evidence" value="ECO:0007669"/>
    <property type="project" value="UniProtKB-UniRule"/>
</dbReference>
<reference evidence="17 18" key="1">
    <citation type="journal article" date="2001" name="FEMS Microbiol. Lett.">
        <title>Oceanobacillus iheyensis gen. nov., sp. nov., a deep-sea extremely halotolerant and alkaliphilic species isolated from a depth of 1050 m on the Iheya Ridge.</title>
        <authorList>
            <person name="Lu J."/>
            <person name="Nogi Y."/>
            <person name="Takami H."/>
        </authorList>
    </citation>
    <scope>NUCLEOTIDE SEQUENCE [LARGE SCALE GENOMIC DNA]</scope>
    <source>
        <strain evidence="18">DSM 14371 / CIP 107618 / JCM 11309 / KCTC 3954 / HTE831</strain>
    </source>
</reference>
<dbReference type="KEGG" id="oih:OB0750"/>
<dbReference type="InterPro" id="IPR020560">
    <property type="entry name" value="PRibGlycinamide_synth_C-dom"/>
</dbReference>
<dbReference type="PROSITE" id="PS00184">
    <property type="entry name" value="GARS"/>
    <property type="match status" value="1"/>
</dbReference>
<evidence type="ECO:0000256" key="6">
    <source>
        <dbReference type="ARBA" id="ARBA00022723"/>
    </source>
</evidence>
<dbReference type="HOGENOM" id="CLU_027420_3_1_9"/>
<dbReference type="Gene3D" id="3.40.50.20">
    <property type="match status" value="1"/>
</dbReference>
<evidence type="ECO:0000256" key="14">
    <source>
        <dbReference type="HAMAP-Rule" id="MF_00138"/>
    </source>
</evidence>
<dbReference type="InterPro" id="IPR000115">
    <property type="entry name" value="PRibGlycinamide_synth"/>
</dbReference>
<dbReference type="Gene3D" id="3.90.600.10">
    <property type="entry name" value="Phosphoribosylglycinamide synthetase, C-terminal domain"/>
    <property type="match status" value="1"/>
</dbReference>
<dbReference type="NCBIfam" id="TIGR00877">
    <property type="entry name" value="purD"/>
    <property type="match status" value="1"/>
</dbReference>
<keyword evidence="5 14" id="KW-0436">Ligase</keyword>
<evidence type="ECO:0000256" key="7">
    <source>
        <dbReference type="ARBA" id="ARBA00022741"/>
    </source>
</evidence>
<evidence type="ECO:0000313" key="17">
    <source>
        <dbReference type="EMBL" id="BAC12706.1"/>
    </source>
</evidence>
<protein>
    <recommendedName>
        <fullName evidence="4 14">Phosphoribosylamine--glycine ligase</fullName>
        <ecNumber evidence="4 14">6.3.4.13</ecNumber>
    </recommendedName>
    <alternativeName>
        <fullName evidence="14">GARS</fullName>
    </alternativeName>
    <alternativeName>
        <fullName evidence="12 14">Glycinamide ribonucleotide synthetase</fullName>
    </alternativeName>
    <alternativeName>
        <fullName evidence="13 14">Phosphoribosylglycinamide synthetase</fullName>
    </alternativeName>
</protein>
<dbReference type="PROSITE" id="PS50975">
    <property type="entry name" value="ATP_GRASP"/>
    <property type="match status" value="1"/>
</dbReference>
<keyword evidence="6" id="KW-0479">Metal-binding</keyword>
<dbReference type="Pfam" id="PF02844">
    <property type="entry name" value="GARS_N"/>
    <property type="match status" value="1"/>
</dbReference>
<dbReference type="RefSeq" id="WP_011065158.1">
    <property type="nucleotide sequence ID" value="NC_004193.1"/>
</dbReference>
<comment type="cofactor">
    <cofactor evidence="2">
        <name>Mg(2+)</name>
        <dbReference type="ChEBI" id="CHEBI:18420"/>
    </cofactor>
</comment>
<evidence type="ECO:0000256" key="10">
    <source>
        <dbReference type="ARBA" id="ARBA00023211"/>
    </source>
</evidence>
<dbReference type="AlphaFoldDB" id="Q8ES92"/>
<evidence type="ECO:0000256" key="9">
    <source>
        <dbReference type="ARBA" id="ARBA00022840"/>
    </source>
</evidence>
<sequence>MNVLVVGRGGREHTIVKKLKANTKIVNLYVAPGNGGIANDATCVEIDEMDIDKLCAFAKQNEVDFTIVGPENPLNAGIANKFHEEGLAIFAPTKEAALLEGSKSFAKDFMKKYAIPTAAYGVFIDVNEAKKMVEQQGAPIVIKADGLAAGKGVIVAMTEEEAYQAIDDMLIDKAFSNAGATIVIEEYLEGKEFSLMAFVHENHVYPMQAARDHKRAFDNDQGPNTGGMGAFSPVPDLTEEAYDFSLQHILQKAADGMAEEGRPFTGILYAGLMMTEAGPKVIEFNTRFGDPETQVVLPLLNNDLLQVMQDVLEKKDPRLTWYDEACVGVVLASAGYPNAYEKGHIVPEFQLQDKDFVIHAGTKVKDEKLVSDGGRVLLVGSRANTMEEATANVYRQLDNTTINIDSFFYRKDIATKNDHKART</sequence>
<dbReference type="InterPro" id="IPR016185">
    <property type="entry name" value="PreATP-grasp_dom_sf"/>
</dbReference>
<comment type="cofactor">
    <cofactor evidence="1">
        <name>Mn(2+)</name>
        <dbReference type="ChEBI" id="CHEBI:29035"/>
    </cofactor>
</comment>
<dbReference type="SUPFAM" id="SSF52440">
    <property type="entry name" value="PreATP-grasp domain"/>
    <property type="match status" value="1"/>
</dbReference>
<dbReference type="UniPathway" id="UPA00074">
    <property type="reaction ID" value="UER00125"/>
</dbReference>
<dbReference type="FunFam" id="3.30.470.20:FF:000018">
    <property type="entry name" value="Trifunctional purine biosynthetic protein adenosine-3"/>
    <property type="match status" value="1"/>
</dbReference>
<comment type="catalytic activity">
    <reaction evidence="14">
        <text>5-phospho-beta-D-ribosylamine + glycine + ATP = N(1)-(5-phospho-beta-D-ribosyl)glycinamide + ADP + phosphate + H(+)</text>
        <dbReference type="Rhea" id="RHEA:17453"/>
        <dbReference type="ChEBI" id="CHEBI:15378"/>
        <dbReference type="ChEBI" id="CHEBI:30616"/>
        <dbReference type="ChEBI" id="CHEBI:43474"/>
        <dbReference type="ChEBI" id="CHEBI:57305"/>
        <dbReference type="ChEBI" id="CHEBI:58681"/>
        <dbReference type="ChEBI" id="CHEBI:143788"/>
        <dbReference type="ChEBI" id="CHEBI:456216"/>
        <dbReference type="EC" id="6.3.4.13"/>
    </reaction>
</comment>
<evidence type="ECO:0000256" key="4">
    <source>
        <dbReference type="ARBA" id="ARBA00013255"/>
    </source>
</evidence>
<keyword evidence="10" id="KW-0464">Manganese</keyword>
<dbReference type="PhylomeDB" id="Q8ES92"/>
<proteinExistence type="inferred from homology"/>
<dbReference type="PANTHER" id="PTHR43472">
    <property type="entry name" value="PHOSPHORIBOSYLAMINE--GLYCINE LIGASE"/>
    <property type="match status" value="1"/>
</dbReference>
<dbReference type="eggNOG" id="COG0151">
    <property type="taxonomic scope" value="Bacteria"/>
</dbReference>
<keyword evidence="7 15" id="KW-0547">Nucleotide-binding</keyword>
<feature type="domain" description="ATP-grasp" evidence="16">
    <location>
        <begin position="107"/>
        <end position="313"/>
    </location>
</feature>
<evidence type="ECO:0000256" key="3">
    <source>
        <dbReference type="ARBA" id="ARBA00005174"/>
    </source>
</evidence>
<dbReference type="STRING" id="221109.gene:10732971"/>
<dbReference type="HAMAP" id="MF_00138">
    <property type="entry name" value="GARS"/>
    <property type="match status" value="1"/>
</dbReference>
<dbReference type="SMART" id="SM01210">
    <property type="entry name" value="GARS_C"/>
    <property type="match status" value="1"/>
</dbReference>
<gene>
    <name evidence="14" type="primary">purD</name>
    <name evidence="17" type="ordered locus">OB0750</name>
</gene>
<evidence type="ECO:0000259" key="16">
    <source>
        <dbReference type="PROSITE" id="PS50975"/>
    </source>
</evidence>
<dbReference type="FunFam" id="3.30.1490.20:FF:000006">
    <property type="entry name" value="phosphoribosylamine--glycine ligase, chloroplastic-like"/>
    <property type="match status" value="1"/>
</dbReference>
<evidence type="ECO:0000256" key="11">
    <source>
        <dbReference type="ARBA" id="ARBA00038345"/>
    </source>
</evidence>
<accession>Q8ES92</accession>
<dbReference type="SUPFAM" id="SSF56059">
    <property type="entry name" value="Glutathione synthetase ATP-binding domain-like"/>
    <property type="match status" value="1"/>
</dbReference>
<evidence type="ECO:0000256" key="2">
    <source>
        <dbReference type="ARBA" id="ARBA00001946"/>
    </source>
</evidence>
<dbReference type="Proteomes" id="UP000000822">
    <property type="component" value="Chromosome"/>
</dbReference>
<dbReference type="GO" id="GO:0009113">
    <property type="term" value="P:purine nucleobase biosynthetic process"/>
    <property type="evidence" value="ECO:0007669"/>
    <property type="project" value="InterPro"/>
</dbReference>
<dbReference type="GO" id="GO:0046872">
    <property type="term" value="F:metal ion binding"/>
    <property type="evidence" value="ECO:0007669"/>
    <property type="project" value="UniProtKB-KW"/>
</dbReference>
<dbReference type="GO" id="GO:0006189">
    <property type="term" value="P:'de novo' IMP biosynthetic process"/>
    <property type="evidence" value="ECO:0007669"/>
    <property type="project" value="UniProtKB-UniRule"/>
</dbReference>